<organism evidence="1">
    <name type="scientific">Rhizophora mucronata</name>
    <name type="common">Asiatic mangrove</name>
    <dbReference type="NCBI Taxonomy" id="61149"/>
    <lineage>
        <taxon>Eukaryota</taxon>
        <taxon>Viridiplantae</taxon>
        <taxon>Streptophyta</taxon>
        <taxon>Embryophyta</taxon>
        <taxon>Tracheophyta</taxon>
        <taxon>Spermatophyta</taxon>
        <taxon>Magnoliopsida</taxon>
        <taxon>eudicotyledons</taxon>
        <taxon>Gunneridae</taxon>
        <taxon>Pentapetalae</taxon>
        <taxon>rosids</taxon>
        <taxon>fabids</taxon>
        <taxon>Malpighiales</taxon>
        <taxon>Rhizophoraceae</taxon>
        <taxon>Rhizophora</taxon>
    </lineage>
</organism>
<name>A0A2P2Q942_RHIMU</name>
<dbReference type="AlphaFoldDB" id="A0A2P2Q942"/>
<dbReference type="EMBL" id="GGEC01082999">
    <property type="protein sequence ID" value="MBX63483.1"/>
    <property type="molecule type" value="Transcribed_RNA"/>
</dbReference>
<reference evidence="1" key="1">
    <citation type="submission" date="2018-02" db="EMBL/GenBank/DDBJ databases">
        <title>Rhizophora mucronata_Transcriptome.</title>
        <authorList>
            <person name="Meera S.P."/>
            <person name="Sreeshan A."/>
            <person name="Augustine A."/>
        </authorList>
    </citation>
    <scope>NUCLEOTIDE SEQUENCE</scope>
    <source>
        <tissue evidence="1">Leaf</tissue>
    </source>
</reference>
<protein>
    <submittedName>
        <fullName evidence="1">Uncharacterized protein</fullName>
    </submittedName>
</protein>
<evidence type="ECO:0000313" key="1">
    <source>
        <dbReference type="EMBL" id="MBX63483.1"/>
    </source>
</evidence>
<accession>A0A2P2Q942</accession>
<proteinExistence type="predicted"/>
<sequence>MVSVTLMRYLNCMDIIHAKGASLNVFYV</sequence>